<dbReference type="Proteomes" id="UP000422221">
    <property type="component" value="Unassembled WGS sequence"/>
</dbReference>
<gene>
    <name evidence="5" type="ORF">F3F73_03675</name>
</gene>
<keyword evidence="1" id="KW-0479">Metal-binding</keyword>
<sequence>MKNKLLLLSLFLLINVVSVSLQAQQLAFPGAEGFGRYATGARAVANPQIYHVTNLDDSGPGSLRDAISQPGRYIVFDVCGEIKLKSRLVFSGNSYIAGQTAPGDGIIIHGNGVSFSGASNLIVRYLRIYMGKDKGSSGKDAAGIANGQNMIFDHLSVAWGLDENFSINWDGKGTEPGDITIQNSIMGQGIMSHSAGGLIQTNNGVSIIGCLYIDNKTRNPKVKGLNQFINNVVYNWGGGNGYILGDTEASSWAWLEGNYFIAGPNSSSPFTRATPTFQLYHNNDFVDTNKDGVLDGRATTNSDYGNAGFVNERSAFTGIPKVHPEISGGILSPQEALDKVVASVGASLPARTAVDQFMIDELLSYGKKGKLIVHERENEIYNYIGVISKGPKAPDTDNDGIPDWWEDANGLNKNDASDALQLGANGYPNIENYFNSIDKPTAAYVRCASDLKMTGRTKTSINLSWKNNATESDQIVLEQSIDGGTTFTTCATLQADATSYNATNLLVDQTYHFRLITQKAGLDASTPSEILKTATEGEPQIPHQSHTPSPAVNEVSRFYTSVDFSWENETGPWAGDVSYSLFFGADAASLTEVANNLTTTSFTFEGEMEMNKTYYWRVDATNTLGTTLGSVWSFKTGTYSFTTTCVDLGRDFDGNSSSNAQTGTLITTDSKYTINAGSIDEMIFSASNSKMMNTTSKNGVYETSGNYTFMYISSDDYYIQGTLTEKSSEKNIASVKVNGTSADLDSGCGIIILFSDGLSFDTQSIIGYEEAELPPVRSGGEGVVIPASIGTKSFRIYRKVTISTAGEDLYQIGGSLNPMTLTGGGSPRIAYLAATTELLSNDDGNSKSPDNTIKSATINGKKAIVDNEAKTITCQFVKGTIPGEWPVTFLLNSSLASADFESGNPHNFANGPLSIEVTAQDGSKAVYTVNAIVSDKIAVGMLTATGAAASYDGLLLSAFADYDVQFLDASATKPADMEAYYRNYDLIVIHASVAGNNPIGVATSDLAGIKPILNLKAFTYSKDRWSWSTPNNTEIGRMHSNVDVTLQNHPIFTNVAFDGDKLELLAQPSTVINAFQYVSAPFTGTSWTVPMETANHTLATIDGDDAKVHIHELNLDNSAKYLLIGLSNEGDSYTLFNTNAVNLLKNAAAYLLNPNVYYDYASKLPVGIKNSAATARIGYLNGFINNPEQETVTIYNSVGMPLLTSSESHISVQHLHAGLYIAKTKTTTIKFMRR</sequence>
<dbReference type="SUPFAM" id="SSF49265">
    <property type="entry name" value="Fibronectin type III"/>
    <property type="match status" value="1"/>
</dbReference>
<name>A0A7J4XNB8_9BACE</name>
<evidence type="ECO:0000313" key="5">
    <source>
        <dbReference type="EMBL" id="KAA3769529.1"/>
    </source>
</evidence>
<dbReference type="InterPro" id="IPR036116">
    <property type="entry name" value="FN3_sf"/>
</dbReference>
<proteinExistence type="predicted"/>
<dbReference type="EMBL" id="VWMK01000002">
    <property type="protein sequence ID" value="KAA3769529.1"/>
    <property type="molecule type" value="Genomic_DNA"/>
</dbReference>
<dbReference type="SUPFAM" id="SSF51126">
    <property type="entry name" value="Pectin lyase-like"/>
    <property type="match status" value="1"/>
</dbReference>
<keyword evidence="2" id="KW-0325">Glycoprotein</keyword>
<protein>
    <recommendedName>
        <fullName evidence="4">Fibronectin type-III domain-containing protein</fullName>
    </recommendedName>
</protein>
<feature type="domain" description="Fibronectin type-III" evidence="4">
    <location>
        <begin position="447"/>
        <end position="539"/>
    </location>
</feature>
<dbReference type="PANTHER" id="PTHR42970:SF1">
    <property type="entry name" value="PECTATE LYASE C-RELATED"/>
    <property type="match status" value="1"/>
</dbReference>
<dbReference type="InterPro" id="IPR013783">
    <property type="entry name" value="Ig-like_fold"/>
</dbReference>
<accession>A0A7J4XNB8</accession>
<dbReference type="PANTHER" id="PTHR42970">
    <property type="entry name" value="PECTATE LYASE C-RELATED"/>
    <property type="match status" value="1"/>
</dbReference>
<organism evidence="5 6">
    <name type="scientific">Bacteroides salyersiae</name>
    <dbReference type="NCBI Taxonomy" id="291644"/>
    <lineage>
        <taxon>Bacteria</taxon>
        <taxon>Pseudomonadati</taxon>
        <taxon>Bacteroidota</taxon>
        <taxon>Bacteroidia</taxon>
        <taxon>Bacteroidales</taxon>
        <taxon>Bacteroidaceae</taxon>
        <taxon>Bacteroides</taxon>
    </lineage>
</organism>
<evidence type="ECO:0000256" key="2">
    <source>
        <dbReference type="ARBA" id="ARBA00023180"/>
    </source>
</evidence>
<dbReference type="Gene3D" id="2.60.40.10">
    <property type="entry name" value="Immunoglobulins"/>
    <property type="match status" value="2"/>
</dbReference>
<dbReference type="InterPro" id="IPR003961">
    <property type="entry name" value="FN3_dom"/>
</dbReference>
<dbReference type="PROSITE" id="PS50853">
    <property type="entry name" value="FN3"/>
    <property type="match status" value="1"/>
</dbReference>
<dbReference type="CDD" id="cd00063">
    <property type="entry name" value="FN3"/>
    <property type="match status" value="1"/>
</dbReference>
<comment type="caution">
    <text evidence="5">The sequence shown here is derived from an EMBL/GenBank/DDBJ whole genome shotgun (WGS) entry which is preliminary data.</text>
</comment>
<dbReference type="RefSeq" id="WP_130058686.1">
    <property type="nucleotide sequence ID" value="NZ_JADNPJ010000002.1"/>
</dbReference>
<evidence type="ECO:0000256" key="1">
    <source>
        <dbReference type="ARBA" id="ARBA00022723"/>
    </source>
</evidence>
<evidence type="ECO:0000256" key="3">
    <source>
        <dbReference type="SAM" id="SignalP"/>
    </source>
</evidence>
<reference evidence="5 6" key="1">
    <citation type="journal article" date="2019" name="Nat. Med.">
        <title>A library of human gut bacterial isolates paired with longitudinal multiomics data enables mechanistic microbiome research.</title>
        <authorList>
            <person name="Poyet M."/>
            <person name="Groussin M."/>
            <person name="Gibbons S.M."/>
            <person name="Avila-Pacheco J."/>
            <person name="Jiang X."/>
            <person name="Kearney S.M."/>
            <person name="Perrotta A.R."/>
            <person name="Berdy B."/>
            <person name="Zhao S."/>
            <person name="Lieberman T.D."/>
            <person name="Swanson P.K."/>
            <person name="Smith M."/>
            <person name="Roesemann S."/>
            <person name="Alexander J.E."/>
            <person name="Rich S.A."/>
            <person name="Livny J."/>
            <person name="Vlamakis H."/>
            <person name="Clish C."/>
            <person name="Bullock K."/>
            <person name="Deik A."/>
            <person name="Scott J."/>
            <person name="Pierce K.A."/>
            <person name="Xavier R.J."/>
            <person name="Alm E.J."/>
        </authorList>
    </citation>
    <scope>NUCLEOTIDE SEQUENCE [LARGE SCALE GENOMIC DNA]</scope>
    <source>
        <strain evidence="5 6">BIOML-A10</strain>
    </source>
</reference>
<evidence type="ECO:0000259" key="4">
    <source>
        <dbReference type="PROSITE" id="PS50853"/>
    </source>
</evidence>
<dbReference type="Gene3D" id="2.160.20.10">
    <property type="entry name" value="Single-stranded right-handed beta-helix, Pectin lyase-like"/>
    <property type="match status" value="1"/>
</dbReference>
<dbReference type="AlphaFoldDB" id="A0A7J4XNB8"/>
<feature type="signal peptide" evidence="3">
    <location>
        <begin position="1"/>
        <end position="23"/>
    </location>
</feature>
<keyword evidence="3" id="KW-0732">Signal</keyword>
<dbReference type="InterPro" id="IPR012334">
    <property type="entry name" value="Pectin_lyas_fold"/>
</dbReference>
<feature type="chain" id="PRO_5029739823" description="Fibronectin type-III domain-containing protein" evidence="3">
    <location>
        <begin position="24"/>
        <end position="1234"/>
    </location>
</feature>
<evidence type="ECO:0000313" key="6">
    <source>
        <dbReference type="Proteomes" id="UP000422221"/>
    </source>
</evidence>
<dbReference type="InterPro" id="IPR011050">
    <property type="entry name" value="Pectin_lyase_fold/virulence"/>
</dbReference>
<dbReference type="InterPro" id="IPR052063">
    <property type="entry name" value="Polysaccharide_Lyase_1"/>
</dbReference>
<dbReference type="GO" id="GO:0046872">
    <property type="term" value="F:metal ion binding"/>
    <property type="evidence" value="ECO:0007669"/>
    <property type="project" value="UniProtKB-KW"/>
</dbReference>